<evidence type="ECO:0000256" key="1">
    <source>
        <dbReference type="ARBA" id="ARBA00004651"/>
    </source>
</evidence>
<dbReference type="InterPro" id="IPR036259">
    <property type="entry name" value="MFS_trans_sf"/>
</dbReference>
<organism evidence="9 10">
    <name type="scientific">Glycomyces harbinensis</name>
    <dbReference type="NCBI Taxonomy" id="58114"/>
    <lineage>
        <taxon>Bacteria</taxon>
        <taxon>Bacillati</taxon>
        <taxon>Actinomycetota</taxon>
        <taxon>Actinomycetes</taxon>
        <taxon>Glycomycetales</taxon>
        <taxon>Glycomycetaceae</taxon>
        <taxon>Glycomyces</taxon>
    </lineage>
</organism>
<dbReference type="RefSeq" id="WP_091027430.1">
    <property type="nucleotide sequence ID" value="NZ_FNAD01000001.1"/>
</dbReference>
<dbReference type="GO" id="GO:0005886">
    <property type="term" value="C:plasma membrane"/>
    <property type="evidence" value="ECO:0007669"/>
    <property type="project" value="UniProtKB-SubCell"/>
</dbReference>
<evidence type="ECO:0000256" key="3">
    <source>
        <dbReference type="ARBA" id="ARBA00022475"/>
    </source>
</evidence>
<feature type="transmembrane region" description="Helical" evidence="7">
    <location>
        <begin position="373"/>
        <end position="395"/>
    </location>
</feature>
<comment type="subcellular location">
    <subcellularLocation>
        <location evidence="1">Cell membrane</location>
        <topology evidence="1">Multi-pass membrane protein</topology>
    </subcellularLocation>
</comment>
<evidence type="ECO:0000313" key="9">
    <source>
        <dbReference type="EMBL" id="SDD00838.1"/>
    </source>
</evidence>
<sequence length="449" mass="48110">MSDHPTPPGFSSRGAPRKTAVAAWIGSALEYYDFFIYGTAAALVFGKVFFPSEHPATGTLLALGTFGVGYAARPLGAIILGHVGDRFGRKRVLVFTLLLMGASTFLVGCLPGYDAIGVTAPILLVTLRLLQGLSAAGEQASANSMSLEHAPAHRRAFFTSWTLSGTQAGQLIATAAFLPVAALPEEDLLSWGWRIPFWASVIMVVVGYLIRRRLEETPVFEEEAKAGNTVRLPLAVLLRDHWADVLRVVCAALIASVSTIFTVWALNYAVNTIELERTPMLWVGVVANILAVATIPLWGTAADRFGRKPVFLAGSLGCAVLIFPYLWAISIGSWALIFTIGILMFGLVYQAANATWPSFYGEMFTARVRLSGMAIGTQIGFAISGFLPTVAVAIAGDDKGAWLGVAAFTAVLCLVNAVAVFTGRETYRVPTERLGLKEDEARPPVRVAD</sequence>
<gene>
    <name evidence="9" type="ORF">SAMN05216270_101356</name>
</gene>
<keyword evidence="3" id="KW-1003">Cell membrane</keyword>
<feature type="transmembrane region" description="Helical" evidence="7">
    <location>
        <begin position="58"/>
        <end position="80"/>
    </location>
</feature>
<dbReference type="EMBL" id="FNAD01000001">
    <property type="protein sequence ID" value="SDD00838.1"/>
    <property type="molecule type" value="Genomic_DNA"/>
</dbReference>
<keyword evidence="4 7" id="KW-0812">Transmembrane</keyword>
<dbReference type="OrthoDB" id="3768022at2"/>
<keyword evidence="6 7" id="KW-0472">Membrane</keyword>
<feature type="domain" description="Major facilitator superfamily (MFS) profile" evidence="8">
    <location>
        <begin position="19"/>
        <end position="428"/>
    </location>
</feature>
<dbReference type="Proteomes" id="UP000198949">
    <property type="component" value="Unassembled WGS sequence"/>
</dbReference>
<feature type="transmembrane region" description="Helical" evidence="7">
    <location>
        <begin position="310"/>
        <end position="328"/>
    </location>
</feature>
<feature type="transmembrane region" description="Helical" evidence="7">
    <location>
        <begin position="92"/>
        <end position="113"/>
    </location>
</feature>
<dbReference type="Gene3D" id="1.20.1250.20">
    <property type="entry name" value="MFS general substrate transporter like domains"/>
    <property type="match status" value="1"/>
</dbReference>
<keyword evidence="2" id="KW-0813">Transport</keyword>
<dbReference type="AlphaFoldDB" id="A0A1G6R8I6"/>
<feature type="transmembrane region" description="Helical" evidence="7">
    <location>
        <begin position="21"/>
        <end position="46"/>
    </location>
</feature>
<dbReference type="SUPFAM" id="SSF103473">
    <property type="entry name" value="MFS general substrate transporter"/>
    <property type="match status" value="1"/>
</dbReference>
<dbReference type="CDD" id="cd17369">
    <property type="entry name" value="MFS_ShiA_like"/>
    <property type="match status" value="1"/>
</dbReference>
<protein>
    <submittedName>
        <fullName evidence="9">Sugar transporter</fullName>
    </submittedName>
</protein>
<evidence type="ECO:0000256" key="7">
    <source>
        <dbReference type="SAM" id="Phobius"/>
    </source>
</evidence>
<dbReference type="PANTHER" id="PTHR43045:SF1">
    <property type="entry name" value="SHIKIMATE TRANSPORTER"/>
    <property type="match status" value="1"/>
</dbReference>
<dbReference type="STRING" id="58114.SAMN05216270_101356"/>
<dbReference type="InterPro" id="IPR011701">
    <property type="entry name" value="MFS"/>
</dbReference>
<accession>A0A1G6R8I6</accession>
<dbReference type="PANTHER" id="PTHR43045">
    <property type="entry name" value="SHIKIMATE TRANSPORTER"/>
    <property type="match status" value="1"/>
</dbReference>
<feature type="transmembrane region" description="Helical" evidence="7">
    <location>
        <begin position="245"/>
        <end position="267"/>
    </location>
</feature>
<dbReference type="PROSITE" id="PS50850">
    <property type="entry name" value="MFS"/>
    <property type="match status" value="1"/>
</dbReference>
<dbReference type="GO" id="GO:0022857">
    <property type="term" value="F:transmembrane transporter activity"/>
    <property type="evidence" value="ECO:0007669"/>
    <property type="project" value="InterPro"/>
</dbReference>
<dbReference type="Pfam" id="PF07690">
    <property type="entry name" value="MFS_1"/>
    <property type="match status" value="1"/>
</dbReference>
<keyword evidence="5 7" id="KW-1133">Transmembrane helix</keyword>
<evidence type="ECO:0000256" key="4">
    <source>
        <dbReference type="ARBA" id="ARBA00022692"/>
    </source>
</evidence>
<evidence type="ECO:0000313" key="10">
    <source>
        <dbReference type="Proteomes" id="UP000198949"/>
    </source>
</evidence>
<keyword evidence="10" id="KW-1185">Reference proteome</keyword>
<feature type="transmembrane region" description="Helical" evidence="7">
    <location>
        <begin position="191"/>
        <end position="210"/>
    </location>
</feature>
<dbReference type="InterPro" id="IPR020846">
    <property type="entry name" value="MFS_dom"/>
</dbReference>
<evidence type="ECO:0000259" key="8">
    <source>
        <dbReference type="PROSITE" id="PS50850"/>
    </source>
</evidence>
<feature type="transmembrane region" description="Helical" evidence="7">
    <location>
        <begin position="279"/>
        <end position="298"/>
    </location>
</feature>
<feature type="transmembrane region" description="Helical" evidence="7">
    <location>
        <begin position="401"/>
        <end position="423"/>
    </location>
</feature>
<feature type="transmembrane region" description="Helical" evidence="7">
    <location>
        <begin position="334"/>
        <end position="352"/>
    </location>
</feature>
<evidence type="ECO:0000256" key="2">
    <source>
        <dbReference type="ARBA" id="ARBA00022448"/>
    </source>
</evidence>
<evidence type="ECO:0000256" key="6">
    <source>
        <dbReference type="ARBA" id="ARBA00023136"/>
    </source>
</evidence>
<evidence type="ECO:0000256" key="5">
    <source>
        <dbReference type="ARBA" id="ARBA00022989"/>
    </source>
</evidence>
<keyword evidence="9" id="KW-0762">Sugar transport</keyword>
<proteinExistence type="predicted"/>
<name>A0A1G6R8I6_9ACTN</name>
<reference evidence="10" key="1">
    <citation type="submission" date="2016-10" db="EMBL/GenBank/DDBJ databases">
        <authorList>
            <person name="Varghese N."/>
            <person name="Submissions S."/>
        </authorList>
    </citation>
    <scope>NUCLEOTIDE SEQUENCE [LARGE SCALE GENOMIC DNA]</scope>
    <source>
        <strain evidence="10">CGMCC 4.3516</strain>
    </source>
</reference>